<dbReference type="AlphaFoldDB" id="A0AAW2ZFU6"/>
<evidence type="ECO:0000256" key="2">
    <source>
        <dbReference type="ARBA" id="ARBA00011923"/>
    </source>
</evidence>
<dbReference type="CDD" id="cd20760">
    <property type="entry name" value="capping_2-OMTase_Mimiviridae"/>
    <property type="match status" value="1"/>
</dbReference>
<evidence type="ECO:0000313" key="10">
    <source>
        <dbReference type="Proteomes" id="UP001431209"/>
    </source>
</evidence>
<dbReference type="GO" id="GO:0003746">
    <property type="term" value="F:translation elongation factor activity"/>
    <property type="evidence" value="ECO:0007669"/>
    <property type="project" value="UniProtKB-KW"/>
</dbReference>
<evidence type="ECO:0000256" key="3">
    <source>
        <dbReference type="ARBA" id="ARBA00015701"/>
    </source>
</evidence>
<dbReference type="GO" id="GO:0004483">
    <property type="term" value="F:methyltransferase cap1 activity"/>
    <property type="evidence" value="ECO:0007669"/>
    <property type="project" value="UniProtKB-EC"/>
</dbReference>
<keyword evidence="4" id="KW-0251">Elongation factor</keyword>
<comment type="function">
    <text evidence="6">Displays methyltransferase, positive regulation of the poly(A) polymerase and transcription elongation activities. Involved in the modification of both mRNA ends and in intermediate and late gene positive transcription elongation. At the mRNAs 5' end, methylates the ribose 2' OH group of the first transcribed nucleotide, thereby producing a 2'-O-methylpurine cap. At the 3' end, functions as a processivity factor which stimulates the activity of the viral poly(A) polymerase OPG063 that creates mRNA's poly(A) tail. In the presence of OPG102, OPG063 does not dissociate from the RNA allowing tail elongation to around 250 adenylates.</text>
</comment>
<name>A0AAW2ZFU6_9EUKA</name>
<evidence type="ECO:0000256" key="7">
    <source>
        <dbReference type="ARBA" id="ARBA00046511"/>
    </source>
</evidence>
<feature type="compositionally biased region" description="Basic and acidic residues" evidence="8">
    <location>
        <begin position="285"/>
        <end position="297"/>
    </location>
</feature>
<dbReference type="InterPro" id="IPR025804">
    <property type="entry name" value="Pox/kineto_cap_MeTfrase"/>
</dbReference>
<dbReference type="Proteomes" id="UP001431209">
    <property type="component" value="Unassembled WGS sequence"/>
</dbReference>
<dbReference type="SUPFAM" id="SSF53335">
    <property type="entry name" value="S-adenosyl-L-methionine-dependent methyltransferases"/>
    <property type="match status" value="1"/>
</dbReference>
<comment type="subunit">
    <text evidence="7">Interacts with poly(A) polymerase catalytic subunit OPG063. Interacts with OPG109 and OPG123; these interactions might help linking transcription to capping and polyadenylation.</text>
</comment>
<dbReference type="EMBL" id="JAOPGA020001434">
    <property type="protein sequence ID" value="KAL0488320.1"/>
    <property type="molecule type" value="Genomic_DNA"/>
</dbReference>
<evidence type="ECO:0000256" key="8">
    <source>
        <dbReference type="SAM" id="MobiDB-lite"/>
    </source>
</evidence>
<gene>
    <name evidence="9" type="ORF">AKO1_008797</name>
</gene>
<sequence length="297" mass="34292">MSEIEFLVNYSDACDTVVYAGAAPGTHINFLSTLFPHLSFILVDPRDFHTKSSDKITIVQEYFTDEMALKYRGQGVLFISDIRTSNWQIMSNEKVEESVNKDQDDQMRWHNIMVPHRSMLKFRLPYVTSYQSKKYLSGKVYLPVWGPASTTETRLVPDACPSNAIMEARSKKMTLEDINNKDFVNQCNTKVWDCLKYQDQMFYFNNVTRVTFYHHDVEADGIDHCYDCNAEIFILYNYLVWSGDVDDNTPDEEVAWLLSDFSESVSAGCSNSGRLLSHPMPVRWGDQDTKPNNEDEQ</sequence>
<proteinExistence type="predicted"/>
<comment type="subcellular location">
    <subcellularLocation>
        <location evidence="1">Virion</location>
    </subcellularLocation>
</comment>
<accession>A0AAW2ZFU6</accession>
<dbReference type="PROSITE" id="PS51612">
    <property type="entry name" value="SAM_MT_2O_PK"/>
    <property type="match status" value="1"/>
</dbReference>
<dbReference type="GO" id="GO:0006370">
    <property type="term" value="P:7-methylguanosine mRNA capping"/>
    <property type="evidence" value="ECO:0007669"/>
    <property type="project" value="InterPro"/>
</dbReference>
<protein>
    <recommendedName>
        <fullName evidence="3">Cap-specific mRNA (nucleoside-2'-O-)-methyltransferase</fullName>
        <ecNumber evidence="2">2.1.1.57</ecNumber>
    </recommendedName>
</protein>
<dbReference type="Pfam" id="PF01358">
    <property type="entry name" value="PARP_regulatory"/>
    <property type="match status" value="1"/>
</dbReference>
<keyword evidence="10" id="KW-1185">Reference proteome</keyword>
<keyword evidence="5" id="KW-0648">Protein biosynthesis</keyword>
<evidence type="ECO:0000313" key="9">
    <source>
        <dbReference type="EMBL" id="KAL0488320.1"/>
    </source>
</evidence>
<evidence type="ECO:0000256" key="5">
    <source>
        <dbReference type="ARBA" id="ARBA00022917"/>
    </source>
</evidence>
<dbReference type="Gene3D" id="3.40.50.150">
    <property type="entry name" value="Vaccinia Virus protein VP39"/>
    <property type="match status" value="1"/>
</dbReference>
<evidence type="ECO:0000256" key="4">
    <source>
        <dbReference type="ARBA" id="ARBA00022768"/>
    </source>
</evidence>
<dbReference type="InterPro" id="IPR000176">
    <property type="entry name" value="mRNA_MeTrfase-like"/>
</dbReference>
<evidence type="ECO:0000256" key="6">
    <source>
        <dbReference type="ARBA" id="ARBA00034661"/>
    </source>
</evidence>
<comment type="caution">
    <text evidence="9">The sequence shown here is derived from an EMBL/GenBank/DDBJ whole genome shotgun (WGS) entry which is preliminary data.</text>
</comment>
<reference evidence="9 10" key="1">
    <citation type="submission" date="2024-03" db="EMBL/GenBank/DDBJ databases">
        <title>The Acrasis kona genome and developmental transcriptomes reveal deep origins of eukaryotic multicellular pathways.</title>
        <authorList>
            <person name="Sheikh S."/>
            <person name="Fu C.-J."/>
            <person name="Brown M.W."/>
            <person name="Baldauf S.L."/>
        </authorList>
    </citation>
    <scope>NUCLEOTIDE SEQUENCE [LARGE SCALE GENOMIC DNA]</scope>
    <source>
        <strain evidence="9 10">ATCC MYA-3509</strain>
    </source>
</reference>
<dbReference type="InterPro" id="IPR029063">
    <property type="entry name" value="SAM-dependent_MTases_sf"/>
</dbReference>
<feature type="region of interest" description="Disordered" evidence="8">
    <location>
        <begin position="278"/>
        <end position="297"/>
    </location>
</feature>
<evidence type="ECO:0000256" key="1">
    <source>
        <dbReference type="ARBA" id="ARBA00004328"/>
    </source>
</evidence>
<organism evidence="9 10">
    <name type="scientific">Acrasis kona</name>
    <dbReference type="NCBI Taxonomy" id="1008807"/>
    <lineage>
        <taxon>Eukaryota</taxon>
        <taxon>Discoba</taxon>
        <taxon>Heterolobosea</taxon>
        <taxon>Tetramitia</taxon>
        <taxon>Eutetramitia</taxon>
        <taxon>Acrasidae</taxon>
        <taxon>Acrasis</taxon>
    </lineage>
</organism>
<dbReference type="EC" id="2.1.1.57" evidence="2"/>